<dbReference type="EMBL" id="OZ022406">
    <property type="protein sequence ID" value="CAK9436651.1"/>
    <property type="molecule type" value="Genomic_DNA"/>
</dbReference>
<evidence type="ECO:0000259" key="4">
    <source>
        <dbReference type="Pfam" id="PF03364"/>
    </source>
</evidence>
<dbReference type="EMBL" id="OZ022411">
    <property type="protein sequence ID" value="CAK9441888.1"/>
    <property type="molecule type" value="Genomic_DNA"/>
</dbReference>
<evidence type="ECO:0000313" key="13">
    <source>
        <dbReference type="EMBL" id="CAK9441888.1"/>
    </source>
</evidence>
<evidence type="ECO:0000313" key="10">
    <source>
        <dbReference type="EMBL" id="CAK9439822.1"/>
    </source>
</evidence>
<sequence length="169" mass="19544">MMIRTSRPLVLKRAFFGSSKPQSYSISRVLNGSPEQVFDIVSRVDNYKNFVPFVEDSFITSRDGGNLPSGAGLKIGWNDITERFVCKLHCEENRNVYAKSVELELFETLETQWVFSHVSTSKFPKCRVDFKLTYKFRNPLYNHLSSMFAPQVSNIMIGAFEKQLKQQQR</sequence>
<dbReference type="Proteomes" id="UP001497383">
    <property type="component" value="Chromosome 7"/>
</dbReference>
<evidence type="ECO:0000313" key="8">
    <source>
        <dbReference type="EMBL" id="CAK9437736.1"/>
    </source>
</evidence>
<evidence type="ECO:0000313" key="12">
    <source>
        <dbReference type="EMBL" id="CAK9440874.1"/>
    </source>
</evidence>
<protein>
    <recommendedName>
        <fullName evidence="4">Coenzyme Q-binding protein COQ10 START domain-containing protein</fullName>
    </recommendedName>
</protein>
<dbReference type="InterPro" id="IPR005031">
    <property type="entry name" value="COQ10_START"/>
</dbReference>
<evidence type="ECO:0000313" key="11">
    <source>
        <dbReference type="EMBL" id="CAK9440784.1"/>
    </source>
</evidence>
<accession>A0ABP0ZGG7</accession>
<dbReference type="EMBL" id="OZ022405">
    <property type="protein sequence ID" value="CAK9435279.1"/>
    <property type="molecule type" value="Genomic_DNA"/>
</dbReference>
<evidence type="ECO:0000313" key="5">
    <source>
        <dbReference type="EMBL" id="CAK9435279.1"/>
    </source>
</evidence>
<dbReference type="EMBL" id="OZ022409">
    <property type="protein sequence ID" value="CAK9440784.1"/>
    <property type="molecule type" value="Genomic_DNA"/>
</dbReference>
<dbReference type="GeneID" id="92205202"/>
<dbReference type="Proteomes" id="UP001497383">
    <property type="component" value="Chromosome 5"/>
</dbReference>
<gene>
    <name evidence="5" type="ORF">LODBEIA_P00060</name>
    <name evidence="6" type="ORF">LODBEIA_P11620</name>
    <name evidence="7" type="ORF">LODBEIA_P11730</name>
    <name evidence="8" type="ORF">LODBEIA_P21140</name>
    <name evidence="9" type="ORF">LODBEIA_P30830</name>
    <name evidence="10" type="ORF">LODBEIA_P39220</name>
    <name evidence="11" type="ORF">LODBEIA_P47320</name>
    <name evidence="12" type="ORF">LODBEIA_P47430</name>
    <name evidence="13" type="ORF">LODBEIA_P57560</name>
</gene>
<name>A0ABP0ZGG7_9ASCO</name>
<evidence type="ECO:0000313" key="6">
    <source>
        <dbReference type="EMBL" id="CAK9436638.1"/>
    </source>
</evidence>
<comment type="similarity">
    <text evidence="1">Belongs to the COQ10 family.</text>
</comment>
<evidence type="ECO:0000313" key="14">
    <source>
        <dbReference type="Proteomes" id="UP001497383"/>
    </source>
</evidence>
<dbReference type="CDD" id="cd07813">
    <property type="entry name" value="COQ10p_like"/>
    <property type="match status" value="1"/>
</dbReference>
<dbReference type="EMBL" id="OZ022405">
    <property type="protein sequence ID" value="CAK9436638.1"/>
    <property type="molecule type" value="Genomic_DNA"/>
</dbReference>
<comment type="function">
    <text evidence="3">Required for the function of coenzyme Q in the respiratory chain. May serve as a chaperone or may be involved in the transport of Q6 from its site of synthesis to the catalytic sites of the respiratory complexes.</text>
</comment>
<keyword evidence="14" id="KW-1185">Reference proteome</keyword>
<proteinExistence type="inferred from homology"/>
<organism evidence="7 14">
    <name type="scientific">Lodderomyces beijingensis</name>
    <dbReference type="NCBI Taxonomy" id="1775926"/>
    <lineage>
        <taxon>Eukaryota</taxon>
        <taxon>Fungi</taxon>
        <taxon>Dikarya</taxon>
        <taxon>Ascomycota</taxon>
        <taxon>Saccharomycotina</taxon>
        <taxon>Pichiomycetes</taxon>
        <taxon>Debaryomycetaceae</taxon>
        <taxon>Candida/Lodderomyces clade</taxon>
        <taxon>Lodderomyces</taxon>
    </lineage>
</organism>
<dbReference type="SUPFAM" id="SSF55961">
    <property type="entry name" value="Bet v1-like"/>
    <property type="match status" value="1"/>
</dbReference>
<evidence type="ECO:0000256" key="3">
    <source>
        <dbReference type="ARBA" id="ARBA00024947"/>
    </source>
</evidence>
<dbReference type="PANTHER" id="PTHR12901">
    <property type="entry name" value="SPERM PROTEIN HOMOLOG"/>
    <property type="match status" value="1"/>
</dbReference>
<evidence type="ECO:0000313" key="9">
    <source>
        <dbReference type="EMBL" id="CAK9438859.1"/>
    </source>
</evidence>
<reference evidence="7 14" key="1">
    <citation type="submission" date="2024-03" db="EMBL/GenBank/DDBJ databases">
        <authorList>
            <person name="Brejova B."/>
        </authorList>
    </citation>
    <scope>NUCLEOTIDE SEQUENCE [LARGE SCALE GENOMIC DNA]</scope>
    <source>
        <strain evidence="7 14">CBS 14171</strain>
    </source>
</reference>
<dbReference type="EMBL" id="OZ022410">
    <property type="protein sequence ID" value="CAK9440874.1"/>
    <property type="molecule type" value="Genomic_DNA"/>
</dbReference>
<dbReference type="EMBL" id="OZ022408">
    <property type="protein sequence ID" value="CAK9439822.1"/>
    <property type="molecule type" value="Genomic_DNA"/>
</dbReference>
<evidence type="ECO:0000256" key="2">
    <source>
        <dbReference type="ARBA" id="ARBA00011814"/>
    </source>
</evidence>
<dbReference type="Proteomes" id="UP001497383">
    <property type="component" value="Chromosome 6"/>
</dbReference>
<dbReference type="Proteomes" id="UP001497383">
    <property type="component" value="Chromosome 2"/>
</dbReference>
<feature type="domain" description="Coenzyme Q-binding protein COQ10 START" evidence="4">
    <location>
        <begin position="33"/>
        <end position="160"/>
    </location>
</feature>
<dbReference type="Proteomes" id="UP001497383">
    <property type="component" value="Chromosome 4"/>
</dbReference>
<evidence type="ECO:0000313" key="7">
    <source>
        <dbReference type="EMBL" id="CAK9436651.1"/>
    </source>
</evidence>
<comment type="subunit">
    <text evidence="2">Interacts with coenzyme Q.</text>
</comment>
<dbReference type="EMBL" id="OZ022408">
    <property type="protein sequence ID" value="CAK9438859.1"/>
    <property type="molecule type" value="Genomic_DNA"/>
</dbReference>
<dbReference type="EMBL" id="OZ022406">
    <property type="protein sequence ID" value="CAK9437736.1"/>
    <property type="molecule type" value="Genomic_DNA"/>
</dbReference>
<dbReference type="InterPro" id="IPR044996">
    <property type="entry name" value="COQ10-like"/>
</dbReference>
<dbReference type="Pfam" id="PF03364">
    <property type="entry name" value="Polyketide_cyc"/>
    <property type="match status" value="1"/>
</dbReference>
<dbReference type="Gene3D" id="3.30.530.20">
    <property type="match status" value="1"/>
</dbReference>
<dbReference type="PANTHER" id="PTHR12901:SF10">
    <property type="entry name" value="COENZYME Q-BINDING PROTEIN COQ10, MITOCHONDRIAL"/>
    <property type="match status" value="1"/>
</dbReference>
<dbReference type="RefSeq" id="XP_066826944.1">
    <property type="nucleotide sequence ID" value="XM_066976393.1"/>
</dbReference>
<evidence type="ECO:0000256" key="1">
    <source>
        <dbReference type="ARBA" id="ARBA00006885"/>
    </source>
</evidence>
<dbReference type="InterPro" id="IPR023393">
    <property type="entry name" value="START-like_dom_sf"/>
</dbReference>
<dbReference type="Proteomes" id="UP001497383">
    <property type="component" value="Chromosome 1"/>
</dbReference>